<dbReference type="OrthoDB" id="907191at2"/>
<reference evidence="1 2" key="1">
    <citation type="submission" date="2019-07" db="EMBL/GenBank/DDBJ databases">
        <authorList>
            <person name="Huq M.A."/>
        </authorList>
    </citation>
    <scope>NUCLEOTIDE SEQUENCE [LARGE SCALE GENOMIC DNA]</scope>
    <source>
        <strain evidence="1 2">MAH-3</strain>
    </source>
</reference>
<evidence type="ECO:0000313" key="2">
    <source>
        <dbReference type="Proteomes" id="UP000316008"/>
    </source>
</evidence>
<dbReference type="RefSeq" id="WP_144334115.1">
    <property type="nucleotide sequence ID" value="NZ_VLPL01000008.1"/>
</dbReference>
<protein>
    <submittedName>
        <fullName evidence="1">Uncharacterized protein</fullName>
    </submittedName>
</protein>
<evidence type="ECO:0000313" key="1">
    <source>
        <dbReference type="EMBL" id="TSJ41303.1"/>
    </source>
</evidence>
<dbReference type="EMBL" id="VLPL01000008">
    <property type="protein sequence ID" value="TSJ41303.1"/>
    <property type="molecule type" value="Genomic_DNA"/>
</dbReference>
<proteinExistence type="predicted"/>
<comment type="caution">
    <text evidence="1">The sequence shown here is derived from an EMBL/GenBank/DDBJ whole genome shotgun (WGS) entry which is preliminary data.</text>
</comment>
<keyword evidence="2" id="KW-1185">Reference proteome</keyword>
<accession>A0A556MN09</accession>
<dbReference type="Proteomes" id="UP000316008">
    <property type="component" value="Unassembled WGS sequence"/>
</dbReference>
<name>A0A556MN09_9FLAO</name>
<organism evidence="1 2">
    <name type="scientific">Fluviicola chungangensis</name>
    <dbReference type="NCBI Taxonomy" id="2597671"/>
    <lineage>
        <taxon>Bacteria</taxon>
        <taxon>Pseudomonadati</taxon>
        <taxon>Bacteroidota</taxon>
        <taxon>Flavobacteriia</taxon>
        <taxon>Flavobacteriales</taxon>
        <taxon>Crocinitomicaceae</taxon>
        <taxon>Fluviicola</taxon>
    </lineage>
</organism>
<gene>
    <name evidence="1" type="ORF">FO442_15440</name>
</gene>
<sequence>MSGTITHIEENNPDQSKVQITMSTDLALPLANNNSPATFSSIKFTLQESDTGVSYTYIEGEGTTVLFENAVQWTSKSPESIFGGAFLLEIHSNQLPDVITGQLVTNRLKTIANNIAAHFNLNQVFTYELLPHYVERLRVQHRLSFTLPDLDFGSFHSPIRNLQLFIGILDSADNTSAPLQQIQITGSMLLDATRNVGFDFFIEPDENLRCTVRITPIDQKSFPGINDIAVAFGLTELSERLDEVYTQYEILQNFEVTALQMTLDLKKTSIVTATLRGRLTIDGVEVAYTLRYPDYSLSLSLISGSTIPLGTFIHTFVPNESILPEGLNIDTLNVNFRLKPLHFDGTIGISNVLKVTVGDSELTFDRVRIHVEKSKDSPVLGSIDANFTLFGTDLHVHASGRNRMNKEAGWYFESDAAVEHAIHLKDALAQLSEWFNFTVPETIPDITLSELRIDFETKSTNFNLSARAQLNEKLGPVDSGEIELKIHFTKNENNKHDFQLILSGEITIEQSHLGFNIDVGHKDWSLSINWEAEKGKGLHLTELLTHLFTDIDLSDIPQSTVDALTLSKIALSYQNNSKTIRLIVETVGGEQAVMVGSKGSSNLEFLFGIQYNSPQKENVPFKPERDALHFMNLKAAALIVATTDFSSFDLPDLPNFTTQGLKIDKGMYLLLDVTFKENQALHIDALKKSLKSPELILRIGYDSDLKSGIIEADLTNLRIGNDQGGLLLERVSLIITAPVISFILEAKATVTFNGHVISGAAAINISPDQLEGGFAITGGKDGLRFPDLPDFVIHDLEFMLGEVFAVPGVEFGLKGTMDIGSRKGNEFGFMLEMVGDIPNPRYLQLNVTHVGFVPLLGLLFESLKLKNEQQRALFFGAEHLELYWSEVRMALPDSTIIQPGFGVKAELNLFGFKLFGMLEMDEHDGVQGHFMMNPISIDILQITGNSAGLTIKQRRNPETHVLEDVQNFMPVQQLGETIVPGRVVVKPNGPVINLSTATSPYINGDFSVQLFDLVSTGGAIELKEDGFELDFNYSFGDIIGFTLASSLTMNGEFHASGGFYVGVVKRIKGEFLGVKFDFSVDLIFGASLEIHVSNEQPKMIDVSFYVDLFGWRMDSGSNEKPIVFDKISELSPIMIDRLGGTILKNVEDIILFIFDQDEWLREHHAISRKEWLDRQNEKRKSYIKEIVDSARIQAERLQEWNLHHAEITIRRERIRTDSIKTAGEMLTLGTQYLESHQEEAQRILSQWIDKKKPLKPDMRTIAKDPHAEQRIADIAHWQSIISLHNPEDIRNRIHADAETRIQGIRDRAQQAVQKHQKK</sequence>